<dbReference type="PROSITE" id="PS51352">
    <property type="entry name" value="THIOREDOXIN_2"/>
    <property type="match status" value="1"/>
</dbReference>
<evidence type="ECO:0000256" key="2">
    <source>
        <dbReference type="ARBA" id="ARBA00022748"/>
    </source>
</evidence>
<comment type="subcellular location">
    <subcellularLocation>
        <location evidence="1">Cell envelope</location>
    </subcellularLocation>
</comment>
<keyword evidence="7" id="KW-0413">Isomerase</keyword>
<evidence type="ECO:0000256" key="5">
    <source>
        <dbReference type="SAM" id="SignalP"/>
    </source>
</evidence>
<sequence>MRKTFCLFFCMLSVTYLTAQTHVCPVSVTLQLPGGIEQMYNLEIIDFYSDKALASEKGARNFQSYLLKITATEPRWCILLLKDRKDSVLTRIGAFLATLDLVQITVNYPTARSPVTGGENDFMAKHKELLFAPPALITDNPQMSGMKKKYDFSPVDGGGSFYASYREYEQNILEIVKNHNNSYFVLFKLLKQELYMSTKLLEECSLIFTDTLMRTQLGKELLTTITNYKKLMIGQTLPTAELLSTGNRTTDLQSIYKKKPYTLVDFWASWCGPCRKSIAQLQQIYPDLDTSKFDIVLVSIDDAIKNWEMASKEDRIFIKNFIDKNFKTRLVKTQYNLNAIPQNYLVTSEGEIIDSNLSLEALTDFLKSRNLFISKHKKSFLSD</sequence>
<evidence type="ECO:0000313" key="7">
    <source>
        <dbReference type="EMBL" id="SDE20032.1"/>
    </source>
</evidence>
<reference evidence="8" key="1">
    <citation type="submission" date="2016-10" db="EMBL/GenBank/DDBJ databases">
        <authorList>
            <person name="Varghese N."/>
            <person name="Submissions S."/>
        </authorList>
    </citation>
    <scope>NUCLEOTIDE SEQUENCE [LARGE SCALE GENOMIC DNA]</scope>
    <source>
        <strain evidence="8">DSM 25811 / CCM 8410 / LMG 26954 / E90</strain>
    </source>
</reference>
<keyword evidence="8" id="KW-1185">Reference proteome</keyword>
<dbReference type="PANTHER" id="PTHR42852:SF6">
    <property type="entry name" value="THIOL:DISULFIDE INTERCHANGE PROTEIN DSBE"/>
    <property type="match status" value="1"/>
</dbReference>
<feature type="domain" description="Thioredoxin" evidence="6">
    <location>
        <begin position="231"/>
        <end position="358"/>
    </location>
</feature>
<dbReference type="GO" id="GO:0016853">
    <property type="term" value="F:isomerase activity"/>
    <property type="evidence" value="ECO:0007669"/>
    <property type="project" value="UniProtKB-KW"/>
</dbReference>
<dbReference type="CDD" id="cd02966">
    <property type="entry name" value="TlpA_like_family"/>
    <property type="match status" value="1"/>
</dbReference>
<keyword evidence="4" id="KW-0676">Redox-active center</keyword>
<dbReference type="Gene3D" id="3.40.30.10">
    <property type="entry name" value="Glutaredoxin"/>
    <property type="match status" value="1"/>
</dbReference>
<name>A0A1G7AZA2_NIADE</name>
<evidence type="ECO:0000313" key="8">
    <source>
        <dbReference type="Proteomes" id="UP000198757"/>
    </source>
</evidence>
<keyword evidence="3" id="KW-1015">Disulfide bond</keyword>
<evidence type="ECO:0000256" key="4">
    <source>
        <dbReference type="ARBA" id="ARBA00023284"/>
    </source>
</evidence>
<dbReference type="EMBL" id="FMZO01000026">
    <property type="protein sequence ID" value="SDE20032.1"/>
    <property type="molecule type" value="Genomic_DNA"/>
</dbReference>
<dbReference type="InterPro" id="IPR017937">
    <property type="entry name" value="Thioredoxin_CS"/>
</dbReference>
<dbReference type="GO" id="GO:0030313">
    <property type="term" value="C:cell envelope"/>
    <property type="evidence" value="ECO:0007669"/>
    <property type="project" value="UniProtKB-SubCell"/>
</dbReference>
<keyword evidence="5" id="KW-0732">Signal</keyword>
<dbReference type="AlphaFoldDB" id="A0A1G7AZA2"/>
<dbReference type="PANTHER" id="PTHR42852">
    <property type="entry name" value="THIOL:DISULFIDE INTERCHANGE PROTEIN DSBE"/>
    <property type="match status" value="1"/>
</dbReference>
<dbReference type="InterPro" id="IPR012336">
    <property type="entry name" value="Thioredoxin-like_fold"/>
</dbReference>
<dbReference type="Pfam" id="PF13905">
    <property type="entry name" value="Thioredoxin_8"/>
    <property type="match status" value="1"/>
</dbReference>
<dbReference type="SUPFAM" id="SSF52833">
    <property type="entry name" value="Thioredoxin-like"/>
    <property type="match status" value="1"/>
</dbReference>
<evidence type="ECO:0000256" key="1">
    <source>
        <dbReference type="ARBA" id="ARBA00004196"/>
    </source>
</evidence>
<dbReference type="InterPro" id="IPR036249">
    <property type="entry name" value="Thioredoxin-like_sf"/>
</dbReference>
<gene>
    <name evidence="7" type="ORF">SAMN04487894_1267</name>
</gene>
<dbReference type="InterPro" id="IPR013766">
    <property type="entry name" value="Thioredoxin_domain"/>
</dbReference>
<dbReference type="OrthoDB" id="710833at2"/>
<dbReference type="InterPro" id="IPR050553">
    <property type="entry name" value="Thioredoxin_ResA/DsbE_sf"/>
</dbReference>
<accession>A0A1G7AZA2</accession>
<organism evidence="7 8">
    <name type="scientific">Niabella drilacis (strain DSM 25811 / CCM 8410 / CCUG 62505 / LMG 26954 / E90)</name>
    <dbReference type="NCBI Taxonomy" id="1285928"/>
    <lineage>
        <taxon>Bacteria</taxon>
        <taxon>Pseudomonadati</taxon>
        <taxon>Bacteroidota</taxon>
        <taxon>Chitinophagia</taxon>
        <taxon>Chitinophagales</taxon>
        <taxon>Chitinophagaceae</taxon>
        <taxon>Niabella</taxon>
    </lineage>
</organism>
<evidence type="ECO:0000259" key="6">
    <source>
        <dbReference type="PROSITE" id="PS51352"/>
    </source>
</evidence>
<dbReference type="PROSITE" id="PS00194">
    <property type="entry name" value="THIOREDOXIN_1"/>
    <property type="match status" value="1"/>
</dbReference>
<keyword evidence="2" id="KW-0201">Cytochrome c-type biogenesis</keyword>
<dbReference type="GO" id="GO:0017004">
    <property type="term" value="P:cytochrome complex assembly"/>
    <property type="evidence" value="ECO:0007669"/>
    <property type="project" value="UniProtKB-KW"/>
</dbReference>
<dbReference type="RefSeq" id="WP_090393394.1">
    <property type="nucleotide sequence ID" value="NZ_FMZO01000026.1"/>
</dbReference>
<protein>
    <submittedName>
        <fullName evidence="7">Thiol-disulfide isomerase or thioredoxin</fullName>
    </submittedName>
</protein>
<proteinExistence type="predicted"/>
<feature type="signal peptide" evidence="5">
    <location>
        <begin position="1"/>
        <end position="19"/>
    </location>
</feature>
<feature type="chain" id="PRO_5011511932" evidence="5">
    <location>
        <begin position="20"/>
        <end position="383"/>
    </location>
</feature>
<evidence type="ECO:0000256" key="3">
    <source>
        <dbReference type="ARBA" id="ARBA00023157"/>
    </source>
</evidence>
<dbReference type="STRING" id="1285928.SAMN04487894_1267"/>
<dbReference type="Proteomes" id="UP000198757">
    <property type="component" value="Unassembled WGS sequence"/>
</dbReference>